<evidence type="ECO:0000313" key="2">
    <source>
        <dbReference type="Proteomes" id="UP001201812"/>
    </source>
</evidence>
<dbReference type="Proteomes" id="UP001201812">
    <property type="component" value="Unassembled WGS sequence"/>
</dbReference>
<accession>A0AAD4QVD8</accession>
<gene>
    <name evidence="1" type="ORF">DdX_14682</name>
</gene>
<protein>
    <submittedName>
        <fullName evidence="1">Uncharacterized protein</fullName>
    </submittedName>
</protein>
<keyword evidence="2" id="KW-1185">Reference proteome</keyword>
<reference evidence="1" key="1">
    <citation type="submission" date="2022-01" db="EMBL/GenBank/DDBJ databases">
        <title>Genome Sequence Resource for Two Populations of Ditylenchus destructor, the Migratory Endoparasitic Phytonematode.</title>
        <authorList>
            <person name="Zhang H."/>
            <person name="Lin R."/>
            <person name="Xie B."/>
        </authorList>
    </citation>
    <scope>NUCLEOTIDE SEQUENCE</scope>
    <source>
        <strain evidence="1">BazhouSP</strain>
    </source>
</reference>
<evidence type="ECO:0000313" key="1">
    <source>
        <dbReference type="EMBL" id="KAI1703743.1"/>
    </source>
</evidence>
<dbReference type="EMBL" id="JAKKPZ010000077">
    <property type="protein sequence ID" value="KAI1703743.1"/>
    <property type="molecule type" value="Genomic_DNA"/>
</dbReference>
<sequence>MFRSNLLALYLRDVRSIARGISRSVPPREQVPLYYTMQSRNVHTLFGRAASSGVFKASQRLTAMFEPDHLEPIQYHIKEMAQSDTAVNIVWSDGHKRLLPGSRTVREQIFYRERIPEQIPLLSQEGHG</sequence>
<comment type="caution">
    <text evidence="1">The sequence shown here is derived from an EMBL/GenBank/DDBJ whole genome shotgun (WGS) entry which is preliminary data.</text>
</comment>
<dbReference type="AlphaFoldDB" id="A0AAD4QVD8"/>
<proteinExistence type="predicted"/>
<organism evidence="1 2">
    <name type="scientific">Ditylenchus destructor</name>
    <dbReference type="NCBI Taxonomy" id="166010"/>
    <lineage>
        <taxon>Eukaryota</taxon>
        <taxon>Metazoa</taxon>
        <taxon>Ecdysozoa</taxon>
        <taxon>Nematoda</taxon>
        <taxon>Chromadorea</taxon>
        <taxon>Rhabditida</taxon>
        <taxon>Tylenchina</taxon>
        <taxon>Tylenchomorpha</taxon>
        <taxon>Sphaerularioidea</taxon>
        <taxon>Anguinidae</taxon>
        <taxon>Anguininae</taxon>
        <taxon>Ditylenchus</taxon>
    </lineage>
</organism>
<name>A0AAD4QVD8_9BILA</name>